<evidence type="ECO:0000256" key="15">
    <source>
        <dbReference type="ARBA" id="ARBA00044770"/>
    </source>
</evidence>
<comment type="similarity">
    <text evidence="12">Belongs to the SEDS family. FtsW subfamily.</text>
</comment>
<feature type="transmembrane region" description="Helical" evidence="19">
    <location>
        <begin position="347"/>
        <end position="369"/>
    </location>
</feature>
<evidence type="ECO:0000256" key="11">
    <source>
        <dbReference type="ARBA" id="ARBA00033270"/>
    </source>
</evidence>
<evidence type="ECO:0000256" key="10">
    <source>
        <dbReference type="ARBA" id="ARBA00032370"/>
    </source>
</evidence>
<keyword evidence="7" id="KW-0573">Peptidoglycan synthesis</keyword>
<evidence type="ECO:0000256" key="3">
    <source>
        <dbReference type="ARBA" id="ARBA00022676"/>
    </source>
</evidence>
<evidence type="ECO:0000256" key="18">
    <source>
        <dbReference type="SAM" id="MobiDB-lite"/>
    </source>
</evidence>
<evidence type="ECO:0000256" key="6">
    <source>
        <dbReference type="ARBA" id="ARBA00022960"/>
    </source>
</evidence>
<evidence type="ECO:0000256" key="7">
    <source>
        <dbReference type="ARBA" id="ARBA00022984"/>
    </source>
</evidence>
<evidence type="ECO:0000256" key="9">
    <source>
        <dbReference type="ARBA" id="ARBA00023136"/>
    </source>
</evidence>
<feature type="transmembrane region" description="Helical" evidence="19">
    <location>
        <begin position="78"/>
        <end position="100"/>
    </location>
</feature>
<keyword evidence="5 19" id="KW-0812">Transmembrane</keyword>
<evidence type="ECO:0000256" key="16">
    <source>
        <dbReference type="ARBA" id="ARBA00049902"/>
    </source>
</evidence>
<evidence type="ECO:0000256" key="12">
    <source>
        <dbReference type="ARBA" id="ARBA00038053"/>
    </source>
</evidence>
<gene>
    <name evidence="20" type="ORF">Uis1B_0565</name>
</gene>
<dbReference type="GO" id="GO:0009252">
    <property type="term" value="P:peptidoglycan biosynthetic process"/>
    <property type="evidence" value="ECO:0007669"/>
    <property type="project" value="UniProtKB-KW"/>
</dbReference>
<evidence type="ECO:0000256" key="19">
    <source>
        <dbReference type="SAM" id="Phobius"/>
    </source>
</evidence>
<keyword evidence="20" id="KW-0132">Cell division</keyword>
<accession>A0A2N5JBJ0</accession>
<keyword evidence="4" id="KW-0808">Transferase</keyword>
<sequence length="448" mass="47232">MANSVQGGGRRDRLPEPLGKRPKSEKRFSLGALSPSRLLDKAVAVVTAGSSFSTNGDDQESNGPADYSGWRCVFNPLWCYYGFIISVGALTIFGLMMVFSSSSVDLVAEGSSPWSSLSNQTVYAIVGIVVAFFLSKLPVRFFRKFAAVLLAVAIVVQLMTMVPGIGASAGGNVGWIRIGPISFQPAEILKWTVCLWMPSAILSIRKMKLPTPKAWAVPVGIFLLAFASVIAGKDLGTAMIVVIIGGTALLVGGLPLPWFFGLGGLGVVGVLLLFVGGNSNRMNRILAAYGTCTAEQTKGVCYQSIHGAYAMASGGLTGVGLGNSREKWNYLPEAHNDFIFAIIGEELGFLGALAVILGFVVLGWCLINIAMHHQDAYARMVLMCFVVWIVGQAIVNIAVVVGLLPVMGLPMPFVSAGGTAMVMCLVAAGTAVSMARSQTEIKAALARA</sequence>
<dbReference type="PANTHER" id="PTHR30474:SF2">
    <property type="entry name" value="PEPTIDOGLYCAN GLYCOSYLTRANSFERASE FTSW-RELATED"/>
    <property type="match status" value="1"/>
</dbReference>
<comment type="subcellular location">
    <subcellularLocation>
        <location evidence="1">Membrane</location>
        <topology evidence="1">Multi-pass membrane protein</topology>
    </subcellularLocation>
</comment>
<evidence type="ECO:0000256" key="13">
    <source>
        <dbReference type="ARBA" id="ARBA00041185"/>
    </source>
</evidence>
<feature type="transmembrane region" description="Helical" evidence="19">
    <location>
        <begin position="120"/>
        <end position="139"/>
    </location>
</feature>
<evidence type="ECO:0000256" key="2">
    <source>
        <dbReference type="ARBA" id="ARBA00004752"/>
    </source>
</evidence>
<evidence type="ECO:0000313" key="21">
    <source>
        <dbReference type="Proteomes" id="UP000235050"/>
    </source>
</evidence>
<feature type="transmembrane region" description="Helical" evidence="19">
    <location>
        <begin position="146"/>
        <end position="168"/>
    </location>
</feature>
<feature type="transmembrane region" description="Helical" evidence="19">
    <location>
        <begin position="214"/>
        <end position="231"/>
    </location>
</feature>
<dbReference type="Pfam" id="PF01098">
    <property type="entry name" value="FTSW_RODA_SPOVE"/>
    <property type="match status" value="1"/>
</dbReference>
<keyword evidence="6" id="KW-0133">Cell shape</keyword>
<keyword evidence="21" id="KW-1185">Reference proteome</keyword>
<evidence type="ECO:0000256" key="1">
    <source>
        <dbReference type="ARBA" id="ARBA00004141"/>
    </source>
</evidence>
<feature type="compositionally biased region" description="Basic and acidic residues" evidence="18">
    <location>
        <begin position="9"/>
        <end position="19"/>
    </location>
</feature>
<comment type="caution">
    <text evidence="20">The sequence shown here is derived from an EMBL/GenBank/DDBJ whole genome shotgun (WGS) entry which is preliminary data.</text>
</comment>
<comment type="function">
    <text evidence="17">Peptidoglycan polymerase that is essential for cell division.</text>
</comment>
<dbReference type="GO" id="GO:0051301">
    <property type="term" value="P:cell division"/>
    <property type="evidence" value="ECO:0007669"/>
    <property type="project" value="UniProtKB-KW"/>
</dbReference>
<feature type="transmembrane region" description="Helical" evidence="19">
    <location>
        <begin position="413"/>
        <end position="432"/>
    </location>
</feature>
<dbReference type="GO" id="GO:0008360">
    <property type="term" value="P:regulation of cell shape"/>
    <property type="evidence" value="ECO:0007669"/>
    <property type="project" value="UniProtKB-KW"/>
</dbReference>
<dbReference type="OrthoDB" id="9768187at2"/>
<name>A0A2N5JBJ0_9BIFI</name>
<dbReference type="InterPro" id="IPR001182">
    <property type="entry name" value="FtsW/RodA"/>
</dbReference>
<comment type="catalytic activity">
    <reaction evidence="16">
        <text>[GlcNAc-(1-&gt;4)-Mur2Ac(oyl-L-Ala-gamma-D-Glu-L-Lys-D-Ala-D-Ala)](n)-di-trans,octa-cis-undecaprenyl diphosphate + beta-D-GlcNAc-(1-&gt;4)-Mur2Ac(oyl-L-Ala-gamma-D-Glu-L-Lys-D-Ala-D-Ala)-di-trans,octa-cis-undecaprenyl diphosphate = [GlcNAc-(1-&gt;4)-Mur2Ac(oyl-L-Ala-gamma-D-Glu-L-Lys-D-Ala-D-Ala)](n+1)-di-trans,octa-cis-undecaprenyl diphosphate + di-trans,octa-cis-undecaprenyl diphosphate + H(+)</text>
        <dbReference type="Rhea" id="RHEA:23708"/>
        <dbReference type="Rhea" id="RHEA-COMP:9602"/>
        <dbReference type="Rhea" id="RHEA-COMP:9603"/>
        <dbReference type="ChEBI" id="CHEBI:15378"/>
        <dbReference type="ChEBI" id="CHEBI:58405"/>
        <dbReference type="ChEBI" id="CHEBI:60033"/>
        <dbReference type="ChEBI" id="CHEBI:78435"/>
        <dbReference type="EC" id="2.4.99.28"/>
    </reaction>
</comment>
<feature type="transmembrane region" description="Helical" evidence="19">
    <location>
        <begin position="259"/>
        <end position="277"/>
    </location>
</feature>
<dbReference type="InterPro" id="IPR018365">
    <property type="entry name" value="Cell_cycle_FtsW-rel_CS"/>
</dbReference>
<dbReference type="PANTHER" id="PTHR30474">
    <property type="entry name" value="CELL CYCLE PROTEIN"/>
    <property type="match status" value="1"/>
</dbReference>
<evidence type="ECO:0000313" key="20">
    <source>
        <dbReference type="EMBL" id="PLS31574.1"/>
    </source>
</evidence>
<dbReference type="GO" id="GO:0005886">
    <property type="term" value="C:plasma membrane"/>
    <property type="evidence" value="ECO:0007669"/>
    <property type="project" value="TreeGrafter"/>
</dbReference>
<evidence type="ECO:0000256" key="17">
    <source>
        <dbReference type="ARBA" id="ARBA00049966"/>
    </source>
</evidence>
<feature type="transmembrane region" description="Helical" evidence="19">
    <location>
        <begin position="381"/>
        <end position="407"/>
    </location>
</feature>
<dbReference type="Proteomes" id="UP000235050">
    <property type="component" value="Unassembled WGS sequence"/>
</dbReference>
<dbReference type="EMBL" id="NMWU01000008">
    <property type="protein sequence ID" value="PLS31574.1"/>
    <property type="molecule type" value="Genomic_DNA"/>
</dbReference>
<dbReference type="AlphaFoldDB" id="A0A2N5JBJ0"/>
<protein>
    <recommendedName>
        <fullName evidence="13">Probable peptidoglycan glycosyltransferase FtsW</fullName>
        <ecNumber evidence="15">2.4.99.28</ecNumber>
    </recommendedName>
    <alternativeName>
        <fullName evidence="14">Cell division protein FtsW</fullName>
    </alternativeName>
    <alternativeName>
        <fullName evidence="11">Cell wall polymerase</fullName>
    </alternativeName>
    <alternativeName>
        <fullName evidence="10">Peptidoglycan polymerase</fullName>
    </alternativeName>
</protein>
<reference evidence="20 21" key="1">
    <citation type="submission" date="2017-07" db="EMBL/GenBank/DDBJ databases">
        <title>Bifidobacterium novel species.</title>
        <authorList>
            <person name="Lugli G.A."/>
            <person name="Milani C."/>
            <person name="Duranti S."/>
            <person name="Mangifesta M."/>
        </authorList>
    </citation>
    <scope>NUCLEOTIDE SEQUENCE [LARGE SCALE GENOMIC DNA]</scope>
    <source>
        <strain evidence="21">Uis1B</strain>
    </source>
</reference>
<evidence type="ECO:0000256" key="14">
    <source>
        <dbReference type="ARBA" id="ARBA00041418"/>
    </source>
</evidence>
<keyword evidence="3" id="KW-0328">Glycosyltransferase</keyword>
<comment type="pathway">
    <text evidence="2">Cell wall biogenesis; peptidoglycan biosynthesis.</text>
</comment>
<dbReference type="GO" id="GO:0015648">
    <property type="term" value="F:lipid-linked peptidoglycan transporter activity"/>
    <property type="evidence" value="ECO:0007669"/>
    <property type="project" value="TreeGrafter"/>
</dbReference>
<dbReference type="RefSeq" id="WP_101615400.1">
    <property type="nucleotide sequence ID" value="NZ_NMWU01000008.1"/>
</dbReference>
<evidence type="ECO:0000256" key="4">
    <source>
        <dbReference type="ARBA" id="ARBA00022679"/>
    </source>
</evidence>
<feature type="transmembrane region" description="Helical" evidence="19">
    <location>
        <begin position="237"/>
        <end position="254"/>
    </location>
</feature>
<feature type="region of interest" description="Disordered" evidence="18">
    <location>
        <begin position="1"/>
        <end position="26"/>
    </location>
</feature>
<dbReference type="GO" id="GO:0032153">
    <property type="term" value="C:cell division site"/>
    <property type="evidence" value="ECO:0007669"/>
    <property type="project" value="TreeGrafter"/>
</dbReference>
<evidence type="ECO:0000256" key="8">
    <source>
        <dbReference type="ARBA" id="ARBA00022989"/>
    </source>
</evidence>
<organism evidence="20 21">
    <name type="scientific">Bifidobacterium margollesii</name>
    <dbReference type="NCBI Taxonomy" id="2020964"/>
    <lineage>
        <taxon>Bacteria</taxon>
        <taxon>Bacillati</taxon>
        <taxon>Actinomycetota</taxon>
        <taxon>Actinomycetes</taxon>
        <taxon>Bifidobacteriales</taxon>
        <taxon>Bifidobacteriaceae</taxon>
        <taxon>Bifidobacterium</taxon>
    </lineage>
</organism>
<keyword evidence="20" id="KW-0131">Cell cycle</keyword>
<keyword evidence="9 19" id="KW-0472">Membrane</keyword>
<dbReference type="EC" id="2.4.99.28" evidence="15"/>
<dbReference type="PROSITE" id="PS00428">
    <property type="entry name" value="FTSW_RODA_SPOVE"/>
    <property type="match status" value="1"/>
</dbReference>
<dbReference type="GO" id="GO:0008955">
    <property type="term" value="F:peptidoglycan glycosyltransferase activity"/>
    <property type="evidence" value="ECO:0007669"/>
    <property type="project" value="UniProtKB-EC"/>
</dbReference>
<keyword evidence="8 19" id="KW-1133">Transmembrane helix</keyword>
<evidence type="ECO:0000256" key="5">
    <source>
        <dbReference type="ARBA" id="ARBA00022692"/>
    </source>
</evidence>
<proteinExistence type="inferred from homology"/>